<dbReference type="CDD" id="cd07920">
    <property type="entry name" value="Pumilio"/>
    <property type="match status" value="1"/>
</dbReference>
<evidence type="ECO:0000259" key="9">
    <source>
        <dbReference type="PROSITE" id="PS50303"/>
    </source>
</evidence>
<dbReference type="PROSITE" id="PS50303">
    <property type="entry name" value="PUM_HD"/>
    <property type="match status" value="1"/>
</dbReference>
<dbReference type="SMART" id="SM00025">
    <property type="entry name" value="Pumilio"/>
    <property type="match status" value="8"/>
</dbReference>
<keyword evidence="8" id="KW-0472">Membrane</keyword>
<reference evidence="10 11" key="1">
    <citation type="journal article" date="2024" name="G3 (Bethesda)">
        <title>Genome assembly of Hibiscus sabdariffa L. provides insights into metabolisms of medicinal natural products.</title>
        <authorList>
            <person name="Kim T."/>
        </authorList>
    </citation>
    <scope>NUCLEOTIDE SEQUENCE [LARGE SCALE GENOMIC DNA]</scope>
    <source>
        <strain evidence="10">TK-2024</strain>
        <tissue evidence="10">Old leaves</tissue>
    </source>
</reference>
<dbReference type="InterPro" id="IPR033133">
    <property type="entry name" value="PUM-HD"/>
</dbReference>
<feature type="repeat" description="Pumilio" evidence="6">
    <location>
        <begin position="388"/>
        <end position="423"/>
    </location>
</feature>
<evidence type="ECO:0000313" key="10">
    <source>
        <dbReference type="EMBL" id="KAK8988845.1"/>
    </source>
</evidence>
<feature type="transmembrane region" description="Helical" evidence="8">
    <location>
        <begin position="532"/>
        <end position="556"/>
    </location>
</feature>
<evidence type="ECO:0000256" key="4">
    <source>
        <dbReference type="ARBA" id="ARBA00022845"/>
    </source>
</evidence>
<feature type="repeat" description="Pumilio" evidence="6">
    <location>
        <begin position="460"/>
        <end position="500"/>
    </location>
</feature>
<keyword evidence="3" id="KW-0677">Repeat</keyword>
<dbReference type="InterPro" id="IPR033712">
    <property type="entry name" value="Pumilio_RNA-bd"/>
</dbReference>
<feature type="repeat" description="Pumilio" evidence="6">
    <location>
        <begin position="240"/>
        <end position="275"/>
    </location>
</feature>
<dbReference type="InterPro" id="IPR011989">
    <property type="entry name" value="ARM-like"/>
</dbReference>
<name>A0ABR2PKY5_9ROSI</name>
<sequence>MDSKTPASSPISQSSENYLGPHFAGRTVQNNPFYHSLDQTLEGAFSRLNVSIQQNEEISYPDDFLDRSGYGFGGGFARTGIERNGAIGEGPKVGFDGLMKVGPDTESWETYMFSSYQSHLFHSSRHEPSNEFSILPSWNQNGLLSAPAPVPGAGCSITSSSNNNNNIMRSRFNIHNTCHNNPTNSTSRMPHWLHEPLNCLSLGDLRGRLAALAKDQYGCRFLQKAINEASKEEIDMIFMEIIDPVCELMLDPFANYVVQKVLDVCSEEQRTHILLMVVKNRFQFVNICLNLHGARAIKKLLEKLTTQQQISIVMSAVSPGAVALTKDMNGHRVIQYCLKNFSDKDNQYLLNVVADNCYQIAIDKSGCCALQQCVDHSTGKARRHIVREIIANAINLAEDQYGNYVVQHVLGLKVPQITECLLRQLEGNFASLSCSRYGSNVVEKCLVESGEQLSTRIIRELLSSPIMSRLLVDPFGNYVIQSALSVSEQEQSFVYYDLLNLVRENYPMMRSHIYGKWVLAWFSKRKMLRVSLVQFIFLKGSLVLTLIIMISVFLVLEVVADNFFILGRDGIWQWKEVIAVCRKLPVQAPLVLQSKDTSMEIPPVLSPSVSPSNVLSGAWLYYLLPYYVLHMLIGFFPLICFMN</sequence>
<dbReference type="InterPro" id="IPR016024">
    <property type="entry name" value="ARM-type_fold"/>
</dbReference>
<comment type="subcellular location">
    <subcellularLocation>
        <location evidence="1">Cytoplasm</location>
    </subcellularLocation>
</comment>
<keyword evidence="2" id="KW-0963">Cytoplasm</keyword>
<evidence type="ECO:0000313" key="11">
    <source>
        <dbReference type="Proteomes" id="UP001396334"/>
    </source>
</evidence>
<dbReference type="SUPFAM" id="SSF48371">
    <property type="entry name" value="ARM repeat"/>
    <property type="match status" value="1"/>
</dbReference>
<feature type="repeat" description="Pumilio" evidence="6">
    <location>
        <begin position="351"/>
        <end position="387"/>
    </location>
</feature>
<keyword evidence="11" id="KW-1185">Reference proteome</keyword>
<feature type="region of interest" description="Disordered" evidence="7">
    <location>
        <begin position="1"/>
        <end position="22"/>
    </location>
</feature>
<keyword evidence="8" id="KW-1133">Transmembrane helix</keyword>
<dbReference type="PROSITE" id="PS50302">
    <property type="entry name" value="PUM"/>
    <property type="match status" value="6"/>
</dbReference>
<organism evidence="10 11">
    <name type="scientific">Hibiscus sabdariffa</name>
    <name type="common">roselle</name>
    <dbReference type="NCBI Taxonomy" id="183260"/>
    <lineage>
        <taxon>Eukaryota</taxon>
        <taxon>Viridiplantae</taxon>
        <taxon>Streptophyta</taxon>
        <taxon>Embryophyta</taxon>
        <taxon>Tracheophyta</taxon>
        <taxon>Spermatophyta</taxon>
        <taxon>Magnoliopsida</taxon>
        <taxon>eudicotyledons</taxon>
        <taxon>Gunneridae</taxon>
        <taxon>Pentapetalae</taxon>
        <taxon>rosids</taxon>
        <taxon>malvids</taxon>
        <taxon>Malvales</taxon>
        <taxon>Malvaceae</taxon>
        <taxon>Malvoideae</taxon>
        <taxon>Hibiscus</taxon>
    </lineage>
</organism>
<keyword evidence="4" id="KW-0810">Translation regulation</keyword>
<evidence type="ECO:0000256" key="3">
    <source>
        <dbReference type="ARBA" id="ARBA00022737"/>
    </source>
</evidence>
<evidence type="ECO:0000256" key="2">
    <source>
        <dbReference type="ARBA" id="ARBA00022490"/>
    </source>
</evidence>
<proteinExistence type="predicted"/>
<evidence type="ECO:0000256" key="1">
    <source>
        <dbReference type="ARBA" id="ARBA00004496"/>
    </source>
</evidence>
<keyword evidence="5" id="KW-0694">RNA-binding</keyword>
<evidence type="ECO:0000256" key="5">
    <source>
        <dbReference type="ARBA" id="ARBA00022884"/>
    </source>
</evidence>
<dbReference type="PANTHER" id="PTHR12537:SF63">
    <property type="entry name" value="PUMILIO HOMOLOG 15"/>
    <property type="match status" value="1"/>
</dbReference>
<dbReference type="Proteomes" id="UP001396334">
    <property type="component" value="Unassembled WGS sequence"/>
</dbReference>
<accession>A0ABR2PKY5</accession>
<feature type="repeat" description="Pumilio" evidence="6">
    <location>
        <begin position="424"/>
        <end position="459"/>
    </location>
</feature>
<dbReference type="PANTHER" id="PTHR12537">
    <property type="entry name" value="RNA BINDING PROTEIN PUMILIO-RELATED"/>
    <property type="match status" value="1"/>
</dbReference>
<feature type="repeat" description="Pumilio" evidence="6">
    <location>
        <begin position="204"/>
        <end position="239"/>
    </location>
</feature>
<protein>
    <recommendedName>
        <fullName evidence="9">PUM-HD domain-containing protein</fullName>
    </recommendedName>
</protein>
<gene>
    <name evidence="10" type="ORF">V6N11_030219</name>
</gene>
<feature type="transmembrane region" description="Helical" evidence="8">
    <location>
        <begin position="619"/>
        <end position="641"/>
    </location>
</feature>
<feature type="compositionally biased region" description="Polar residues" evidence="7">
    <location>
        <begin position="1"/>
        <end position="17"/>
    </location>
</feature>
<evidence type="ECO:0000256" key="8">
    <source>
        <dbReference type="SAM" id="Phobius"/>
    </source>
</evidence>
<dbReference type="Gene3D" id="1.25.10.10">
    <property type="entry name" value="Leucine-rich Repeat Variant"/>
    <property type="match status" value="1"/>
</dbReference>
<evidence type="ECO:0000256" key="6">
    <source>
        <dbReference type="PROSITE-ProRule" id="PRU00317"/>
    </source>
</evidence>
<dbReference type="InterPro" id="IPR001313">
    <property type="entry name" value="Pumilio_RNA-bd_rpt"/>
</dbReference>
<feature type="domain" description="PUM-HD" evidence="9">
    <location>
        <begin position="183"/>
        <end position="526"/>
    </location>
</feature>
<keyword evidence="8" id="KW-0812">Transmembrane</keyword>
<dbReference type="Pfam" id="PF00806">
    <property type="entry name" value="PUF"/>
    <property type="match status" value="8"/>
</dbReference>
<evidence type="ECO:0000256" key="7">
    <source>
        <dbReference type="SAM" id="MobiDB-lite"/>
    </source>
</evidence>
<comment type="caution">
    <text evidence="10">The sequence shown here is derived from an EMBL/GenBank/DDBJ whole genome shotgun (WGS) entry which is preliminary data.</text>
</comment>
<dbReference type="EMBL" id="JBBPBN010000057">
    <property type="protein sequence ID" value="KAK8988845.1"/>
    <property type="molecule type" value="Genomic_DNA"/>
</dbReference>